<gene>
    <name evidence="4" type="ORF">AWRI4620_LOCUS6099</name>
</gene>
<comment type="caution">
    <text evidence="4">The sequence shown here is derived from an EMBL/GenBank/DDBJ whole genome shotgun (WGS) entry which is preliminary data.</text>
</comment>
<evidence type="ECO:0000256" key="2">
    <source>
        <dbReference type="SAM" id="MobiDB-lite"/>
    </source>
</evidence>
<proteinExistence type="predicted"/>
<dbReference type="InterPro" id="IPR001138">
    <property type="entry name" value="Zn2Cys6_DnaBD"/>
</dbReference>
<dbReference type="SUPFAM" id="SSF57701">
    <property type="entry name" value="Zn2/Cys6 DNA-binding domain"/>
    <property type="match status" value="1"/>
</dbReference>
<evidence type="ECO:0000259" key="3">
    <source>
        <dbReference type="PROSITE" id="PS50048"/>
    </source>
</evidence>
<dbReference type="PANTHER" id="PTHR47657:SF12">
    <property type="entry name" value="ZN(II)2CYS6 TRANSCRIPTION FACTOR (EUROFUNG)"/>
    <property type="match status" value="1"/>
</dbReference>
<evidence type="ECO:0000256" key="1">
    <source>
        <dbReference type="ARBA" id="ARBA00023242"/>
    </source>
</evidence>
<dbReference type="SMART" id="SM00066">
    <property type="entry name" value="GAL4"/>
    <property type="match status" value="1"/>
</dbReference>
<feature type="region of interest" description="Disordered" evidence="2">
    <location>
        <begin position="510"/>
        <end position="543"/>
    </location>
</feature>
<keyword evidence="5" id="KW-1185">Reference proteome</keyword>
<dbReference type="InterPro" id="IPR036864">
    <property type="entry name" value="Zn2-C6_fun-type_DNA-bd_sf"/>
</dbReference>
<accession>A0A9N8PT78</accession>
<protein>
    <recommendedName>
        <fullName evidence="3">Zn(2)-C6 fungal-type domain-containing protein</fullName>
    </recommendedName>
</protein>
<dbReference type="InterPro" id="IPR052400">
    <property type="entry name" value="Zn2-C6_fungal_TF"/>
</dbReference>
<keyword evidence="1" id="KW-0539">Nucleus</keyword>
<sequence length="573" mass="63673">MAGQGAGPSRRSHTKSRTGCKTCKRRHIRCDETFPQCRNCTKHQVRCDYMDQQRPEAEIQAPRDQLPLPSSPGIEHMLDVWQQTGNFPYPELQVFPPPRPQSHSRVELRLIQHLSSISRSLLMNSTSDMTVWASKVPKVRVTPLHCDRPPLISPFRYLSVATSYSYVMHAFLAFSASHLAWISPSPDTRKIQIQHGGIALRGLHDALSSFSKSNADAILATSILLMTQANDWRTWSSLETGIRTVASAMTGWKHESVFADFINLSPCKPSDDPRSLPSMQERHAILASVLAALQRLQPVLVANSPEAYWIEQLLGYISYLINTQPAQTAAEQFDQLYSLRKWVLFVPCLLLEKPMIDGPSTLVVAHLYATALALEPLFPSLGASFCAAISLPPLEKIIQMTAPMQTDNHFGQHALEISSLMHFPQQAVSTYRARLSWTQQHLEQIQLQHTPQQSPYTPVFNLEGANTPFMNFGNLSPGFVPSSISHVREENRMSQGSLAGSPYLGVPTPAPSYEGGFSDGTSHWGTAHSPAFPPNHYAGGEQEQGYDSYDFEQLEAPHGGFRGGFVVPPTIWA</sequence>
<name>A0A9N8PT78_9PEZI</name>
<dbReference type="Gene3D" id="4.10.240.10">
    <property type="entry name" value="Zn(2)-C6 fungal-type DNA-binding domain"/>
    <property type="match status" value="1"/>
</dbReference>
<dbReference type="PROSITE" id="PS50048">
    <property type="entry name" value="ZN2_CY6_FUNGAL_2"/>
    <property type="match status" value="1"/>
</dbReference>
<dbReference type="GO" id="GO:0000981">
    <property type="term" value="F:DNA-binding transcription factor activity, RNA polymerase II-specific"/>
    <property type="evidence" value="ECO:0007669"/>
    <property type="project" value="InterPro"/>
</dbReference>
<dbReference type="CDD" id="cd00067">
    <property type="entry name" value="GAL4"/>
    <property type="match status" value="1"/>
</dbReference>
<dbReference type="Proteomes" id="UP000745764">
    <property type="component" value="Unassembled WGS sequence"/>
</dbReference>
<dbReference type="PROSITE" id="PS00463">
    <property type="entry name" value="ZN2_CY6_FUNGAL_1"/>
    <property type="match status" value="1"/>
</dbReference>
<evidence type="ECO:0000313" key="5">
    <source>
        <dbReference type="Proteomes" id="UP000745764"/>
    </source>
</evidence>
<organism evidence="4 5">
    <name type="scientific">Aureobasidium uvarum</name>
    <dbReference type="NCBI Taxonomy" id="2773716"/>
    <lineage>
        <taxon>Eukaryota</taxon>
        <taxon>Fungi</taxon>
        <taxon>Dikarya</taxon>
        <taxon>Ascomycota</taxon>
        <taxon>Pezizomycotina</taxon>
        <taxon>Dothideomycetes</taxon>
        <taxon>Dothideomycetidae</taxon>
        <taxon>Dothideales</taxon>
        <taxon>Saccotheciaceae</taxon>
        <taxon>Aureobasidium</taxon>
    </lineage>
</organism>
<reference evidence="4" key="1">
    <citation type="submission" date="2020-06" db="EMBL/GenBank/DDBJ databases">
        <authorList>
            <person name="Onetto C."/>
        </authorList>
    </citation>
    <scope>NUCLEOTIDE SEQUENCE</scope>
</reference>
<dbReference type="Pfam" id="PF00172">
    <property type="entry name" value="Zn_clus"/>
    <property type="match status" value="1"/>
</dbReference>
<dbReference type="PANTHER" id="PTHR47657">
    <property type="entry name" value="STEROL REGULATORY ELEMENT-BINDING PROTEIN ECM22"/>
    <property type="match status" value="1"/>
</dbReference>
<evidence type="ECO:0000313" key="4">
    <source>
        <dbReference type="EMBL" id="CAD0111844.1"/>
    </source>
</evidence>
<dbReference type="AlphaFoldDB" id="A0A9N8PT78"/>
<feature type="domain" description="Zn(2)-C6 fungal-type" evidence="3">
    <location>
        <begin position="19"/>
        <end position="49"/>
    </location>
</feature>
<dbReference type="GO" id="GO:0008270">
    <property type="term" value="F:zinc ion binding"/>
    <property type="evidence" value="ECO:0007669"/>
    <property type="project" value="InterPro"/>
</dbReference>
<dbReference type="OrthoDB" id="1924260at2759"/>
<dbReference type="EMBL" id="CAINUL010000014">
    <property type="protein sequence ID" value="CAD0111844.1"/>
    <property type="molecule type" value="Genomic_DNA"/>
</dbReference>